<dbReference type="NCBIfam" id="TIGR01953">
    <property type="entry name" value="NusA"/>
    <property type="match status" value="1"/>
</dbReference>
<dbReference type="AlphaFoldDB" id="A0A7T5RK87"/>
<dbReference type="Pfam" id="PF00575">
    <property type="entry name" value="S1"/>
    <property type="match status" value="1"/>
</dbReference>
<dbReference type="InterPro" id="IPR012340">
    <property type="entry name" value="NA-bd_OB-fold"/>
</dbReference>
<dbReference type="CDD" id="cd04455">
    <property type="entry name" value="S1_NusA"/>
    <property type="match status" value="1"/>
</dbReference>
<dbReference type="InterPro" id="IPR003029">
    <property type="entry name" value="S1_domain"/>
</dbReference>
<dbReference type="Gene3D" id="2.40.50.140">
    <property type="entry name" value="Nucleic acid-binding proteins"/>
    <property type="match status" value="1"/>
</dbReference>
<dbReference type="InterPro" id="IPR025249">
    <property type="entry name" value="TF_NusA_KH_1st"/>
</dbReference>
<dbReference type="PANTHER" id="PTHR22648:SF0">
    <property type="entry name" value="TRANSCRIPTION TERMINATION_ANTITERMINATION PROTEIN NUSA"/>
    <property type="match status" value="1"/>
</dbReference>
<dbReference type="Pfam" id="PF26594">
    <property type="entry name" value="KH_NusA_2nd"/>
    <property type="match status" value="1"/>
</dbReference>
<evidence type="ECO:0000256" key="5">
    <source>
        <dbReference type="ARBA" id="ARBA00023015"/>
    </source>
</evidence>
<comment type="subunit">
    <text evidence="7">Monomer. Binds directly to the core enzyme of the DNA-dependent RNA polymerase and to nascent RNA.</text>
</comment>
<dbReference type="GO" id="GO:0003723">
    <property type="term" value="F:RNA binding"/>
    <property type="evidence" value="ECO:0007669"/>
    <property type="project" value="UniProtKB-UniRule"/>
</dbReference>
<feature type="compositionally biased region" description="Basic and acidic residues" evidence="8">
    <location>
        <begin position="425"/>
        <end position="456"/>
    </location>
</feature>
<dbReference type="SUPFAM" id="SSF54814">
    <property type="entry name" value="Prokaryotic type KH domain (KH-domain type II)"/>
    <property type="match status" value="2"/>
</dbReference>
<dbReference type="GO" id="GO:0003700">
    <property type="term" value="F:DNA-binding transcription factor activity"/>
    <property type="evidence" value="ECO:0007669"/>
    <property type="project" value="InterPro"/>
</dbReference>
<evidence type="ECO:0000256" key="2">
    <source>
        <dbReference type="ARBA" id="ARBA00022490"/>
    </source>
</evidence>
<dbReference type="InterPro" id="IPR015946">
    <property type="entry name" value="KH_dom-like_a/b"/>
</dbReference>
<dbReference type="SMART" id="SM00322">
    <property type="entry name" value="KH"/>
    <property type="match status" value="2"/>
</dbReference>
<name>A0A7T5RK87_9BACT</name>
<dbReference type="EMBL" id="CP066690">
    <property type="protein sequence ID" value="QQG45665.1"/>
    <property type="molecule type" value="Genomic_DNA"/>
</dbReference>
<gene>
    <name evidence="7 10" type="primary">nusA</name>
    <name evidence="10" type="ORF">HYW89_01970</name>
</gene>
<dbReference type="Proteomes" id="UP000595618">
    <property type="component" value="Chromosome"/>
</dbReference>
<reference evidence="10 11" key="1">
    <citation type="submission" date="2020-07" db="EMBL/GenBank/DDBJ databases">
        <title>Huge and variable diversity of episymbiotic CPR bacteria and DPANN archaea in groundwater ecosystems.</title>
        <authorList>
            <person name="He C.Y."/>
            <person name="Keren R."/>
            <person name="Whittaker M."/>
            <person name="Farag I.F."/>
            <person name="Doudna J."/>
            <person name="Cate J.H.D."/>
            <person name="Banfield J.F."/>
        </authorList>
    </citation>
    <scope>NUCLEOTIDE SEQUENCE [LARGE SCALE GENOMIC DNA]</scope>
    <source>
        <strain evidence="10">NC_groundwater_541_Ag_S-0.1um_46_50</strain>
    </source>
</reference>
<accession>A0A7T5RK87</accession>
<dbReference type="InterPro" id="IPR010213">
    <property type="entry name" value="TF_NusA"/>
</dbReference>
<feature type="compositionally biased region" description="Basic and acidic residues" evidence="8">
    <location>
        <begin position="467"/>
        <end position="477"/>
    </location>
</feature>
<keyword evidence="1 7" id="KW-0806">Transcription termination</keyword>
<dbReference type="SUPFAM" id="SSF69705">
    <property type="entry name" value="Transcription factor NusA, N-terminal domain"/>
    <property type="match status" value="1"/>
</dbReference>
<dbReference type="SUPFAM" id="SSF50249">
    <property type="entry name" value="Nucleic acid-binding proteins"/>
    <property type="match status" value="1"/>
</dbReference>
<dbReference type="PROSITE" id="PS50084">
    <property type="entry name" value="KH_TYPE_1"/>
    <property type="match status" value="1"/>
</dbReference>
<keyword evidence="3 7" id="KW-0889">Transcription antitermination</keyword>
<dbReference type="FunFam" id="3.30.300.20:FF:000005">
    <property type="entry name" value="Transcription termination/antitermination protein NusA"/>
    <property type="match status" value="1"/>
</dbReference>
<feature type="compositionally biased region" description="Basic residues" evidence="8">
    <location>
        <begin position="457"/>
        <end position="466"/>
    </location>
</feature>
<evidence type="ECO:0000313" key="11">
    <source>
        <dbReference type="Proteomes" id="UP000595618"/>
    </source>
</evidence>
<dbReference type="Gene3D" id="3.30.300.20">
    <property type="match status" value="2"/>
</dbReference>
<evidence type="ECO:0000256" key="7">
    <source>
        <dbReference type="HAMAP-Rule" id="MF_00945"/>
    </source>
</evidence>
<dbReference type="GO" id="GO:0006353">
    <property type="term" value="P:DNA-templated transcription termination"/>
    <property type="evidence" value="ECO:0007669"/>
    <property type="project" value="UniProtKB-UniRule"/>
</dbReference>
<comment type="similarity">
    <text evidence="7">Belongs to the NusA family.</text>
</comment>
<dbReference type="FunFam" id="3.30.300.20:FF:000002">
    <property type="entry name" value="Transcription termination/antitermination protein NusA"/>
    <property type="match status" value="1"/>
</dbReference>
<dbReference type="InterPro" id="IPR013735">
    <property type="entry name" value="TF_NusA_N"/>
</dbReference>
<dbReference type="InterPro" id="IPR030842">
    <property type="entry name" value="TF_NusA_bacterial"/>
</dbReference>
<dbReference type="InterPro" id="IPR004087">
    <property type="entry name" value="KH_dom"/>
</dbReference>
<evidence type="ECO:0000256" key="1">
    <source>
        <dbReference type="ARBA" id="ARBA00022472"/>
    </source>
</evidence>
<dbReference type="Pfam" id="PF08529">
    <property type="entry name" value="NusA_N"/>
    <property type="match status" value="2"/>
</dbReference>
<dbReference type="SMART" id="SM00316">
    <property type="entry name" value="S1"/>
    <property type="match status" value="1"/>
</dbReference>
<dbReference type="PROSITE" id="PS50126">
    <property type="entry name" value="S1"/>
    <property type="match status" value="1"/>
</dbReference>
<comment type="function">
    <text evidence="7">Participates in both transcription termination and antitermination.</text>
</comment>
<evidence type="ECO:0000256" key="4">
    <source>
        <dbReference type="ARBA" id="ARBA00022884"/>
    </source>
</evidence>
<dbReference type="InterPro" id="IPR036555">
    <property type="entry name" value="NusA_N_sf"/>
</dbReference>
<dbReference type="HAMAP" id="MF_00945_B">
    <property type="entry name" value="NusA_B"/>
    <property type="match status" value="1"/>
</dbReference>
<evidence type="ECO:0000259" key="9">
    <source>
        <dbReference type="PROSITE" id="PS50126"/>
    </source>
</evidence>
<evidence type="ECO:0000313" key="10">
    <source>
        <dbReference type="EMBL" id="QQG45665.1"/>
    </source>
</evidence>
<evidence type="ECO:0000256" key="8">
    <source>
        <dbReference type="SAM" id="MobiDB-lite"/>
    </source>
</evidence>
<keyword evidence="2 7" id="KW-0963">Cytoplasm</keyword>
<dbReference type="CDD" id="cd22529">
    <property type="entry name" value="KH-II_NusA_rpt2"/>
    <property type="match status" value="1"/>
</dbReference>
<dbReference type="GO" id="GO:0005829">
    <property type="term" value="C:cytosol"/>
    <property type="evidence" value="ECO:0007669"/>
    <property type="project" value="TreeGrafter"/>
</dbReference>
<protein>
    <recommendedName>
        <fullName evidence="7">Transcription termination/antitermination protein NusA</fullName>
    </recommendedName>
</protein>
<sequence length="477" mass="53735">MDLKSFAQAIQQIADEKGIPKEKILETIELALAAAYKRDYGQRGQIVRAKMDPDTGKVEMKQIKIVMDETMIKSEEEIQAEEEERARKLVEAAEGKAGDQEERKREEMVEAEKEGTEIAEDTEPKKIRFNEEKHMMIEEARKIKKDIKPGDELEFPLEYHEEYGRIAAQTAKQVIVQRIREAEREAVFDEFKSKEGELVSGLIQRIEGRNIFVDIGRTVGILIPEEQVPYERYRVGDRIKVLITLVEKNPKGPGVFLSRSHPRLLKKLFEIEVPEIASGTVEIKSVAREPGSRSKVAVLSHEEGIDPVGSLVGQRGVRVTTVINELGGEKIDVIEWSEDPAEFITHSLSPAKVLDVEINEKRKEARAVVPDEQLSLAIGKGGQNVRLAAKLTGWKIDVRSSKKPEESQVEEAPEEEKTPAVSTEGVREALAEVMGETKSEEKKKEPKTTDGKVETQKKKKTTKKTTKKEITEEKRAA</sequence>
<dbReference type="Pfam" id="PF13184">
    <property type="entry name" value="KH_NusA_1st"/>
    <property type="match status" value="1"/>
</dbReference>
<keyword evidence="5 7" id="KW-0805">Transcription regulation</keyword>
<dbReference type="InterPro" id="IPR058582">
    <property type="entry name" value="KH_NusA_2nd"/>
</dbReference>
<dbReference type="GO" id="GO:0031564">
    <property type="term" value="P:transcription antitermination"/>
    <property type="evidence" value="ECO:0007669"/>
    <property type="project" value="UniProtKB-UniRule"/>
</dbReference>
<feature type="region of interest" description="Disordered" evidence="8">
    <location>
        <begin position="399"/>
        <end position="477"/>
    </location>
</feature>
<organism evidence="10 11">
    <name type="scientific">Candidatus Sungiibacteriota bacterium</name>
    <dbReference type="NCBI Taxonomy" id="2750080"/>
    <lineage>
        <taxon>Bacteria</taxon>
        <taxon>Candidatus Sungiibacteriota</taxon>
    </lineage>
</organism>
<dbReference type="CDD" id="cd02134">
    <property type="entry name" value="KH-II_NusA_rpt1"/>
    <property type="match status" value="1"/>
</dbReference>
<dbReference type="Gene3D" id="3.30.1480.10">
    <property type="entry name" value="NusA, N-terminal domain"/>
    <property type="match status" value="1"/>
</dbReference>
<dbReference type="InterPro" id="IPR009019">
    <property type="entry name" value="KH_sf_prok-type"/>
</dbReference>
<feature type="region of interest" description="Disordered" evidence="8">
    <location>
        <begin position="91"/>
        <end position="118"/>
    </location>
</feature>
<evidence type="ECO:0000256" key="3">
    <source>
        <dbReference type="ARBA" id="ARBA00022814"/>
    </source>
</evidence>
<proteinExistence type="inferred from homology"/>
<keyword evidence="4 7" id="KW-0694">RNA-binding</keyword>
<keyword evidence="6 7" id="KW-0804">Transcription</keyword>
<comment type="subcellular location">
    <subcellularLocation>
        <location evidence="7">Cytoplasm</location>
    </subcellularLocation>
</comment>
<dbReference type="PANTHER" id="PTHR22648">
    <property type="entry name" value="TRANSCRIPTION TERMINATION FACTOR NUSA"/>
    <property type="match status" value="1"/>
</dbReference>
<feature type="domain" description="S1 motif" evidence="9">
    <location>
        <begin position="196"/>
        <end position="260"/>
    </location>
</feature>
<evidence type="ECO:0000256" key="6">
    <source>
        <dbReference type="ARBA" id="ARBA00023163"/>
    </source>
</evidence>